<protein>
    <submittedName>
        <fullName evidence="2">Uncharacterized protein</fullName>
    </submittedName>
</protein>
<proteinExistence type="predicted"/>
<feature type="region of interest" description="Disordered" evidence="1">
    <location>
        <begin position="21"/>
        <end position="72"/>
    </location>
</feature>
<evidence type="ECO:0000256" key="1">
    <source>
        <dbReference type="SAM" id="MobiDB-lite"/>
    </source>
</evidence>
<dbReference type="EMBL" id="BPLR01017697">
    <property type="protein sequence ID" value="GIY93729.1"/>
    <property type="molecule type" value="Genomic_DNA"/>
</dbReference>
<feature type="region of interest" description="Disordered" evidence="1">
    <location>
        <begin position="419"/>
        <end position="441"/>
    </location>
</feature>
<feature type="compositionally biased region" description="Low complexity" evidence="1">
    <location>
        <begin position="49"/>
        <end position="68"/>
    </location>
</feature>
<reference evidence="2 3" key="1">
    <citation type="submission" date="2021-06" db="EMBL/GenBank/DDBJ databases">
        <title>Caerostris extrusa draft genome.</title>
        <authorList>
            <person name="Kono N."/>
            <person name="Arakawa K."/>
        </authorList>
    </citation>
    <scope>NUCLEOTIDE SEQUENCE [LARGE SCALE GENOMIC DNA]</scope>
</reference>
<evidence type="ECO:0000313" key="3">
    <source>
        <dbReference type="Proteomes" id="UP001054945"/>
    </source>
</evidence>
<organism evidence="2 3">
    <name type="scientific">Caerostris extrusa</name>
    <name type="common">Bark spider</name>
    <name type="synonym">Caerostris bankana</name>
    <dbReference type="NCBI Taxonomy" id="172846"/>
    <lineage>
        <taxon>Eukaryota</taxon>
        <taxon>Metazoa</taxon>
        <taxon>Ecdysozoa</taxon>
        <taxon>Arthropoda</taxon>
        <taxon>Chelicerata</taxon>
        <taxon>Arachnida</taxon>
        <taxon>Araneae</taxon>
        <taxon>Araneomorphae</taxon>
        <taxon>Entelegynae</taxon>
        <taxon>Araneoidea</taxon>
        <taxon>Araneidae</taxon>
        <taxon>Caerostris</taxon>
    </lineage>
</organism>
<dbReference type="Proteomes" id="UP001054945">
    <property type="component" value="Unassembled WGS sequence"/>
</dbReference>
<name>A0AAV4XGF5_CAEEX</name>
<feature type="compositionally biased region" description="Low complexity" evidence="1">
    <location>
        <begin position="118"/>
        <end position="137"/>
    </location>
</feature>
<feature type="compositionally biased region" description="Polar residues" evidence="1">
    <location>
        <begin position="217"/>
        <end position="229"/>
    </location>
</feature>
<feature type="region of interest" description="Disordered" evidence="1">
    <location>
        <begin position="117"/>
        <end position="191"/>
    </location>
</feature>
<feature type="compositionally biased region" description="Basic and acidic residues" evidence="1">
    <location>
        <begin position="153"/>
        <end position="164"/>
    </location>
</feature>
<feature type="region of interest" description="Disordered" evidence="1">
    <location>
        <begin position="206"/>
        <end position="229"/>
    </location>
</feature>
<comment type="caution">
    <text evidence="2">The sequence shown here is derived from an EMBL/GenBank/DDBJ whole genome shotgun (WGS) entry which is preliminary data.</text>
</comment>
<feature type="compositionally biased region" description="Polar residues" evidence="1">
    <location>
        <begin position="431"/>
        <end position="441"/>
    </location>
</feature>
<evidence type="ECO:0000313" key="2">
    <source>
        <dbReference type="EMBL" id="GIY93729.1"/>
    </source>
</evidence>
<gene>
    <name evidence="2" type="primary">AVEN_242653_1</name>
    <name evidence="2" type="ORF">CEXT_353921</name>
</gene>
<feature type="compositionally biased region" description="Polar residues" evidence="1">
    <location>
        <begin position="140"/>
        <end position="150"/>
    </location>
</feature>
<sequence length="749" mass="84381">MENYKKKSLEFMGYAREMRNQKRQNERALSRHNRFSLLRPLQEENTPVSSTKKLSKIPSSISSKIPGPDMQKNQAVSRVEMLHKWKEDKMLKKQIESRLKKPAFKVGVVKALPLPTKSSLDNTSCSSSRSRSQISEISGKKSQNSSSANLKISRKDLKSSEMKPRIANNFESKLQNKDLKSSDKPKIASNFGSKLQNKVTFSNKAKVPTVEDKNKSKVSNTNLPKTNSRIMNKIPGQTLQTNLRKPNASKIPDVKLNQKIPAKSNIGKGIAKSSEIATSKSKNSITEKTTKNMKAIDKNSTKFKQDIHPKPDLKNFSFECELSYIEPVVGKKSFAPEGFMFHPPVELNSSLFLDEGPSSIFARLNRQTERTSTPKQNVVDQLEAQQSYSRYNLFSPENVNNPVTFTLDSEKEDTAKLNDCKPSLKSESTENKNSTAQKENRTTCVLNSDSGISVNDAVKSSFSSIPDSKSIENIRTFAPSEEASTDKKSFPIVHTNQSAIVKFDSVETEKSEAVSCPFNFSENSVFLNISSTAEKAELPVNVQNSTDFELLENTEGVSDLMNGFSQLEDFDNKPRNFRRSEKPGLASINENTEYKGLEEKTPKCIKKKVGWDMQLTPRRSLRLAKLHSDENIENEKIPVETANTPRRSSRLKKLPSDLNLMENIDASTVENLMDVRRPTLFSSLDEDEVISKKSQRSITYDFDRLSLETEELTQPRSTRSQKVSLLYSPRKSVFRKSIKGDLMSFSPDV</sequence>
<feature type="compositionally biased region" description="Basic and acidic residues" evidence="1">
    <location>
        <begin position="419"/>
        <end position="430"/>
    </location>
</feature>
<feature type="compositionally biased region" description="Basic and acidic residues" evidence="1">
    <location>
        <begin position="174"/>
        <end position="186"/>
    </location>
</feature>
<dbReference type="AlphaFoldDB" id="A0AAV4XGF5"/>
<accession>A0AAV4XGF5</accession>
<keyword evidence="3" id="KW-1185">Reference proteome</keyword>